<gene>
    <name evidence="1" type="ORF">GALL_328180</name>
</gene>
<reference evidence="1" key="1">
    <citation type="submission" date="2016-10" db="EMBL/GenBank/DDBJ databases">
        <title>Sequence of Gallionella enrichment culture.</title>
        <authorList>
            <person name="Poehlein A."/>
            <person name="Muehling M."/>
            <person name="Daniel R."/>
        </authorList>
    </citation>
    <scope>NUCLEOTIDE SEQUENCE</scope>
</reference>
<name>A0A1J5QPN2_9ZZZZ</name>
<accession>A0A1J5QPN2</accession>
<dbReference type="EMBL" id="MLJW01000551">
    <property type="protein sequence ID" value="OIQ85330.1"/>
    <property type="molecule type" value="Genomic_DNA"/>
</dbReference>
<dbReference type="AlphaFoldDB" id="A0A1J5QPN2"/>
<comment type="caution">
    <text evidence="1">The sequence shown here is derived from an EMBL/GenBank/DDBJ whole genome shotgun (WGS) entry which is preliminary data.</text>
</comment>
<proteinExistence type="predicted"/>
<organism evidence="1">
    <name type="scientific">mine drainage metagenome</name>
    <dbReference type="NCBI Taxonomy" id="410659"/>
    <lineage>
        <taxon>unclassified sequences</taxon>
        <taxon>metagenomes</taxon>
        <taxon>ecological metagenomes</taxon>
    </lineage>
</organism>
<sequence length="67" mass="6425">MNICNGSTSSLKRALGVALLVVLAAPGVLTVLSPIGMAFGATPGQGAAQPHVVASASVQGAPGVRAD</sequence>
<evidence type="ECO:0000313" key="1">
    <source>
        <dbReference type="EMBL" id="OIQ85330.1"/>
    </source>
</evidence>
<protein>
    <submittedName>
        <fullName evidence="1">Uncharacterized protein</fullName>
    </submittedName>
</protein>